<reference evidence="30 31" key="1">
    <citation type="submission" date="2019-09" db="EMBL/GenBank/DDBJ databases">
        <title>Bird 10,000 Genomes (B10K) Project - Family phase.</title>
        <authorList>
            <person name="Zhang G."/>
        </authorList>
    </citation>
    <scope>NUCLEOTIDE SEQUENCE [LARGE SCALE GENOMIC DNA]</scope>
    <source>
        <strain evidence="30">B10K-DU-001-71</strain>
        <tissue evidence="30">Muscle</tissue>
    </source>
</reference>
<dbReference type="GO" id="GO:0016203">
    <property type="term" value="P:muscle attachment"/>
    <property type="evidence" value="ECO:0007669"/>
    <property type="project" value="TreeGrafter"/>
</dbReference>
<keyword evidence="17" id="KW-0206">Cytoskeleton</keyword>
<sequence length="900" mass="98583">RMTVGCPLQPPVLGRTWLPVLLLAASAHCHWPSEPAEVVRDWENQLEASMHSVLSDLRETVPAVVGIPDSSAVVGRYFRVSIPTDLIASNGEVVQISEAGKDSLPSWLHWNVESSSLEGLPLDTDKGVHYISVTTLQPFPNGSYVPQTTNVFSVEVHQEDHNEPQSVRVAVQDTSDTAPFVCGSEEPVTILTVILDADLTKMTPKQRIELLNRMRSFSEVELHNMKLVPVVNNRLFDMSAFMAGPGNAKKVVENGALLSWKLGCSLSQNSVPNISKVEAPAKEGTMSARLGYPVVGWHIANKKPHLPKRMRRQINATPTPLTAIGPPTTAAQEPPTRIVPTPTSPAIAPPTETTAPPVREPIPLPRKPTVTIRTRGPIVQTPTLGPIQPTRVAEGTGTATVPIRPTMPGYVEPTAVITPPSTTTKKPRVSTLKPGTPSTTDSSTAITRRPTRRPKTPRPTKPPSTTRSPISKLTTASPPSRVRTTASGLPRPWEPNEPPKLTNHIDRVDAVDAWEGTYFEVKIPSDTFYDKEDTTTDKLQLTLKLKEQQMIEENSWVQFNSTSQLMYGMPDHNHIGKHEYFMYATDKGGLFAVDAFEIHVHKRPHGDKSPVKFKARLEGDHNAVVNDIHKKIMLVKKLALAFGDRNSSTITVQDIAKGSIVVEWTNNTLPLEPCPREQIRTLSKKIADDSGRPSPAFSNVLQPEFKPLNVSVVGSGSCRHIQFVPVTKDGRVISEATPTVAAGKDPEKSSEDDVYLHTVIPAVVVAAILLVAGIIAMICYRKKRKGKLTIEDQATFIKKGVPIIFADELDDSKPPPSSSMPLILQEEKAPLPPPEYPNQSMPETTPLNQDTIGEYTPLRDEDPNAPPYQPPPPFTAPMEGKGSRPKNMTPYRSPPPYVPP</sequence>
<dbReference type="GO" id="GO:0002009">
    <property type="term" value="P:morphogenesis of an epithelium"/>
    <property type="evidence" value="ECO:0007669"/>
    <property type="project" value="TreeGrafter"/>
</dbReference>
<feature type="region of interest" description="Disordered" evidence="26">
    <location>
        <begin position="318"/>
        <end position="337"/>
    </location>
</feature>
<dbReference type="SUPFAM" id="SSF111006">
    <property type="entry name" value="Dystroglycan, domain 2"/>
    <property type="match status" value="1"/>
</dbReference>
<feature type="compositionally biased region" description="Low complexity" evidence="26">
    <location>
        <begin position="342"/>
        <end position="357"/>
    </location>
</feature>
<feature type="compositionally biased region" description="Pro residues" evidence="26">
    <location>
        <begin position="864"/>
        <end position="875"/>
    </location>
</feature>
<dbReference type="InterPro" id="IPR015919">
    <property type="entry name" value="Cadherin-like_sf"/>
</dbReference>
<evidence type="ECO:0000256" key="27">
    <source>
        <dbReference type="SAM" id="Phobius"/>
    </source>
</evidence>
<dbReference type="GO" id="GO:0005856">
    <property type="term" value="C:cytoskeleton"/>
    <property type="evidence" value="ECO:0007669"/>
    <property type="project" value="UniProtKB-SubCell"/>
</dbReference>
<evidence type="ECO:0000256" key="17">
    <source>
        <dbReference type="ARBA" id="ARBA00023212"/>
    </source>
</evidence>
<evidence type="ECO:0000256" key="5">
    <source>
        <dbReference type="ARBA" id="ARBA00004642"/>
    </source>
</evidence>
<dbReference type="GO" id="GO:0045211">
    <property type="term" value="C:postsynaptic membrane"/>
    <property type="evidence" value="ECO:0007669"/>
    <property type="project" value="UniProtKB-SubCell"/>
</dbReference>
<dbReference type="GO" id="GO:0016011">
    <property type="term" value="C:dystroglycan complex"/>
    <property type="evidence" value="ECO:0007669"/>
    <property type="project" value="TreeGrafter"/>
</dbReference>
<dbReference type="GO" id="GO:0021675">
    <property type="term" value="P:nerve development"/>
    <property type="evidence" value="ECO:0007669"/>
    <property type="project" value="TreeGrafter"/>
</dbReference>
<evidence type="ECO:0000256" key="15">
    <source>
        <dbReference type="ARBA" id="ARBA00023157"/>
    </source>
</evidence>
<evidence type="ECO:0000256" key="14">
    <source>
        <dbReference type="ARBA" id="ARBA00023136"/>
    </source>
</evidence>
<keyword evidence="31" id="KW-1185">Reference proteome</keyword>
<evidence type="ECO:0000256" key="8">
    <source>
        <dbReference type="ARBA" id="ARBA00022525"/>
    </source>
</evidence>
<dbReference type="GO" id="GO:0043236">
    <property type="term" value="F:laminin binding"/>
    <property type="evidence" value="ECO:0007669"/>
    <property type="project" value="TreeGrafter"/>
</dbReference>
<evidence type="ECO:0000256" key="25">
    <source>
        <dbReference type="ARBA" id="ARBA00034100"/>
    </source>
</evidence>
<dbReference type="PANTHER" id="PTHR21559:SF22">
    <property type="entry name" value="DYSTROGLYCAN 1"/>
    <property type="match status" value="1"/>
</dbReference>
<evidence type="ECO:0000313" key="30">
    <source>
        <dbReference type="EMBL" id="NWU26605.1"/>
    </source>
</evidence>
<dbReference type="Proteomes" id="UP000584415">
    <property type="component" value="Unassembled WGS sequence"/>
</dbReference>
<dbReference type="EMBL" id="VYXC01007727">
    <property type="protein sequence ID" value="NWU26605.1"/>
    <property type="molecule type" value="Genomic_DNA"/>
</dbReference>
<evidence type="ECO:0000256" key="24">
    <source>
        <dbReference type="ARBA" id="ARBA00031034"/>
    </source>
</evidence>
<dbReference type="FunFam" id="2.60.40.10:FF:000684">
    <property type="entry name" value="Dystroglycan 1"/>
    <property type="match status" value="1"/>
</dbReference>
<keyword evidence="10 27" id="KW-0812">Transmembrane</keyword>
<keyword evidence="9" id="KW-0597">Phosphoprotein</keyword>
<evidence type="ECO:0000256" key="16">
    <source>
        <dbReference type="ARBA" id="ARBA00023180"/>
    </source>
</evidence>
<keyword evidence="14 27" id="KW-0472">Membrane</keyword>
<dbReference type="GO" id="GO:0042383">
    <property type="term" value="C:sarcolemma"/>
    <property type="evidence" value="ECO:0007669"/>
    <property type="project" value="UniProtKB-SubCell"/>
</dbReference>
<dbReference type="SMART" id="SM00736">
    <property type="entry name" value="CADG"/>
    <property type="match status" value="2"/>
</dbReference>
<evidence type="ECO:0000256" key="9">
    <source>
        <dbReference type="ARBA" id="ARBA00022553"/>
    </source>
</evidence>
<evidence type="ECO:0000256" key="22">
    <source>
        <dbReference type="ARBA" id="ARBA00026224"/>
    </source>
</evidence>
<evidence type="ECO:0000256" key="20">
    <source>
        <dbReference type="ARBA" id="ARBA00023567"/>
    </source>
</evidence>
<comment type="subcellular location">
    <subcellularLocation>
        <location evidence="1">Cell membrane</location>
        <location evidence="1">Sarcolemma</location>
    </subcellularLocation>
    <subcellularLocation>
        <location evidence="4">Cell membrane</location>
        <topology evidence="4">Single-pass type I membrane protein</topology>
    </subcellularLocation>
    <subcellularLocation>
        <location evidence="3">Cytoplasm</location>
        <location evidence="3">Cytoskeleton</location>
    </subcellularLocation>
    <subcellularLocation>
        <location evidence="5">Nucleus</location>
        <location evidence="5">Nucleoplasm</location>
    </subcellularLocation>
    <subcellularLocation>
        <location evidence="25">Postsynaptic cell membrane</location>
    </subcellularLocation>
    <subcellularLocation>
        <location evidence="2">Secreted</location>
        <location evidence="2">Extracellular space</location>
    </subcellularLocation>
</comment>
<evidence type="ECO:0000256" key="6">
    <source>
        <dbReference type="ARBA" id="ARBA00022475"/>
    </source>
</evidence>
<evidence type="ECO:0000256" key="28">
    <source>
        <dbReference type="SAM" id="SignalP"/>
    </source>
</evidence>
<feature type="domain" description="Peptidase S72" evidence="29">
    <location>
        <begin position="608"/>
        <end position="717"/>
    </location>
</feature>
<feature type="compositionally biased region" description="Polar residues" evidence="26">
    <location>
        <begin position="436"/>
        <end position="446"/>
    </location>
</feature>
<evidence type="ECO:0000256" key="23">
    <source>
        <dbReference type="ARBA" id="ARBA00030092"/>
    </source>
</evidence>
<feature type="region of interest" description="Disordered" evidence="26">
    <location>
        <begin position="342"/>
        <end position="504"/>
    </location>
</feature>
<evidence type="ECO:0000256" key="18">
    <source>
        <dbReference type="ARBA" id="ARBA00023242"/>
    </source>
</evidence>
<evidence type="ECO:0000256" key="2">
    <source>
        <dbReference type="ARBA" id="ARBA00004239"/>
    </source>
</evidence>
<feature type="transmembrane region" description="Helical" evidence="27">
    <location>
        <begin position="754"/>
        <end position="780"/>
    </location>
</feature>
<accession>A0A7K5VEP1</accession>
<feature type="chain" id="PRO_5029629869" description="Dystroglycan 1" evidence="28">
    <location>
        <begin position="30"/>
        <end position="900"/>
    </location>
</feature>
<dbReference type="Gene3D" id="3.30.70.1040">
    <property type="entry name" value="Dystroglycan, domain 2"/>
    <property type="match status" value="1"/>
</dbReference>
<dbReference type="GO" id="GO:0005615">
    <property type="term" value="C:extracellular space"/>
    <property type="evidence" value="ECO:0007669"/>
    <property type="project" value="TreeGrafter"/>
</dbReference>
<evidence type="ECO:0000256" key="4">
    <source>
        <dbReference type="ARBA" id="ARBA00004251"/>
    </source>
</evidence>
<evidence type="ECO:0000313" key="31">
    <source>
        <dbReference type="Proteomes" id="UP000584415"/>
    </source>
</evidence>
<feature type="non-terminal residue" evidence="30">
    <location>
        <position position="1"/>
    </location>
</feature>
<name>A0A7K5VEP1_9CORV</name>
<dbReference type="GO" id="GO:0005604">
    <property type="term" value="C:basement membrane"/>
    <property type="evidence" value="ECO:0007669"/>
    <property type="project" value="TreeGrafter"/>
</dbReference>
<keyword evidence="8" id="KW-0964">Secreted</keyword>
<dbReference type="InterPro" id="IPR041631">
    <property type="entry name" value="Alpha_DG1_N2"/>
</dbReference>
<evidence type="ECO:0000256" key="12">
    <source>
        <dbReference type="ARBA" id="ARBA00022989"/>
    </source>
</evidence>
<dbReference type="PROSITE" id="PS51699">
    <property type="entry name" value="SEA_DG"/>
    <property type="match status" value="1"/>
</dbReference>
<keyword evidence="11 28" id="KW-0732">Signal</keyword>
<evidence type="ECO:0000256" key="21">
    <source>
        <dbReference type="ARBA" id="ARBA00024991"/>
    </source>
</evidence>
<dbReference type="Gene3D" id="2.60.40.10">
    <property type="entry name" value="Immunoglobulins"/>
    <property type="match status" value="2"/>
</dbReference>
<proteinExistence type="predicted"/>
<dbReference type="GO" id="GO:0007411">
    <property type="term" value="P:axon guidance"/>
    <property type="evidence" value="ECO:0007669"/>
    <property type="project" value="TreeGrafter"/>
</dbReference>
<dbReference type="InterPro" id="IPR013783">
    <property type="entry name" value="Ig-like_fold"/>
</dbReference>
<evidence type="ECO:0000256" key="3">
    <source>
        <dbReference type="ARBA" id="ARBA00004245"/>
    </source>
</evidence>
<keyword evidence="16" id="KW-0325">Glycoprotein</keyword>
<keyword evidence="15" id="KW-1015">Disulfide bond</keyword>
<evidence type="ECO:0000256" key="13">
    <source>
        <dbReference type="ARBA" id="ARBA00023018"/>
    </source>
</evidence>
<dbReference type="InterPro" id="IPR006644">
    <property type="entry name" value="Cadg"/>
</dbReference>
<evidence type="ECO:0000256" key="1">
    <source>
        <dbReference type="ARBA" id="ARBA00004135"/>
    </source>
</evidence>
<dbReference type="PANTHER" id="PTHR21559">
    <property type="entry name" value="DYSTROGLYCAN-RELATED"/>
    <property type="match status" value="1"/>
</dbReference>
<dbReference type="CDD" id="cd11303">
    <property type="entry name" value="Dystroglycan_repeat"/>
    <property type="match status" value="2"/>
</dbReference>
<dbReference type="FunFam" id="2.60.40.10:FF:000555">
    <property type="entry name" value="Dystroglycan 1"/>
    <property type="match status" value="1"/>
</dbReference>
<evidence type="ECO:0000256" key="26">
    <source>
        <dbReference type="SAM" id="MobiDB-lite"/>
    </source>
</evidence>
<keyword evidence="7" id="KW-0963">Cytoplasm</keyword>
<comment type="function">
    <text evidence="20">The dystroglycan complex is involved in a number of processes including laminin and basement membrane assembly, sarcolemmal stability, cell survival, peripheral nerve myelination, nodal structure, cell migration, and epithelial polarization.</text>
</comment>
<dbReference type="AlphaFoldDB" id="A0A7K5VEP1"/>
<dbReference type="InterPro" id="IPR030398">
    <property type="entry name" value="SEA_DG_dom"/>
</dbReference>
<feature type="compositionally biased region" description="Polar residues" evidence="26">
    <location>
        <begin position="837"/>
        <end position="851"/>
    </location>
</feature>
<feature type="compositionally biased region" description="Polar residues" evidence="26">
    <location>
        <begin position="471"/>
        <end position="487"/>
    </location>
</feature>
<dbReference type="Pfam" id="PF05454">
    <property type="entry name" value="DAG1"/>
    <property type="match status" value="1"/>
</dbReference>
<dbReference type="Pfam" id="PF18424">
    <property type="entry name" value="a_DG1_N2"/>
    <property type="match status" value="1"/>
</dbReference>
<keyword evidence="12 27" id="KW-1133">Transmembrane helix</keyword>
<dbReference type="GO" id="GO:0005654">
    <property type="term" value="C:nucleoplasm"/>
    <property type="evidence" value="ECO:0007669"/>
    <property type="project" value="UniProtKB-SubCell"/>
</dbReference>
<keyword evidence="18" id="KW-0539">Nucleus</keyword>
<evidence type="ECO:0000256" key="19">
    <source>
        <dbReference type="ARBA" id="ARBA00023257"/>
    </source>
</evidence>
<protein>
    <recommendedName>
        <fullName evidence="22">Dystroglycan 1</fullName>
    </recommendedName>
    <alternativeName>
        <fullName evidence="24">Dystroglycan</fullName>
    </alternativeName>
    <alternativeName>
        <fullName evidence="23">Dystrophin-associated glycoprotein 1</fullName>
    </alternativeName>
</protein>
<dbReference type="InterPro" id="IPR027468">
    <property type="entry name" value="Alpha-dystroglycan_domain_2"/>
</dbReference>
<comment type="function">
    <text evidence="21">Transmembrane protein that plays important roles in connecting the extracellular matrix to the cytoskeleton. Acts as a cell adhesion receptor in both muscle and non-muscle tissues. Receptor for both DMD and UTRN and, through these interactions, scaffolds axin to the cytoskeleton. Also functions in cell adhesion-mediated signaling and implicated in cell polarity.</text>
</comment>
<dbReference type="GO" id="GO:0005509">
    <property type="term" value="F:calcium ion binding"/>
    <property type="evidence" value="ECO:0007669"/>
    <property type="project" value="InterPro"/>
</dbReference>
<evidence type="ECO:0000256" key="10">
    <source>
        <dbReference type="ARBA" id="ARBA00022692"/>
    </source>
</evidence>
<gene>
    <name evidence="30" type="primary">Dag1</name>
    <name evidence="30" type="ORF">DYACAS_R06184</name>
</gene>
<comment type="caution">
    <text evidence="30">The sequence shown here is derived from an EMBL/GenBank/DDBJ whole genome shotgun (WGS) entry which is preliminary data.</text>
</comment>
<feature type="region of interest" description="Disordered" evidence="26">
    <location>
        <begin position="828"/>
        <end position="900"/>
    </location>
</feature>
<dbReference type="SUPFAM" id="SSF49313">
    <property type="entry name" value="Cadherin-like"/>
    <property type="match status" value="2"/>
</dbReference>
<keyword evidence="13" id="KW-0770">Synapse</keyword>
<feature type="compositionally biased region" description="Basic residues" evidence="26">
    <location>
        <begin position="449"/>
        <end position="458"/>
    </location>
</feature>
<dbReference type="InterPro" id="IPR008465">
    <property type="entry name" value="DAG1_C"/>
</dbReference>
<feature type="signal peptide" evidence="28">
    <location>
        <begin position="1"/>
        <end position="29"/>
    </location>
</feature>
<organism evidence="30 31">
    <name type="scientific">Platysteira castanea</name>
    <dbReference type="NCBI Taxonomy" id="1160851"/>
    <lineage>
        <taxon>Eukaryota</taxon>
        <taxon>Metazoa</taxon>
        <taxon>Chordata</taxon>
        <taxon>Craniata</taxon>
        <taxon>Vertebrata</taxon>
        <taxon>Euteleostomi</taxon>
        <taxon>Archelosauria</taxon>
        <taxon>Archosauria</taxon>
        <taxon>Dinosauria</taxon>
        <taxon>Saurischia</taxon>
        <taxon>Theropoda</taxon>
        <taxon>Coelurosauria</taxon>
        <taxon>Aves</taxon>
        <taxon>Neognathae</taxon>
        <taxon>Neoaves</taxon>
        <taxon>Telluraves</taxon>
        <taxon>Australaves</taxon>
        <taxon>Passeriformes</taxon>
        <taxon>Corvoidea</taxon>
        <taxon>Platysteiridae</taxon>
        <taxon>Platysteira</taxon>
    </lineage>
</organism>
<keyword evidence="19" id="KW-0628">Postsynaptic cell membrane</keyword>
<keyword evidence="6" id="KW-1003">Cell membrane</keyword>
<dbReference type="FunFam" id="3.30.70.1040:FF:000001">
    <property type="entry name" value="Dystroglycan 1"/>
    <property type="match status" value="1"/>
</dbReference>
<feature type="non-terminal residue" evidence="30">
    <location>
        <position position="900"/>
    </location>
</feature>
<evidence type="ECO:0000256" key="11">
    <source>
        <dbReference type="ARBA" id="ARBA00022729"/>
    </source>
</evidence>
<evidence type="ECO:0000256" key="7">
    <source>
        <dbReference type="ARBA" id="ARBA00022490"/>
    </source>
</evidence>
<dbReference type="CDD" id="cd11305">
    <property type="entry name" value="alpha_DG_C"/>
    <property type="match status" value="1"/>
</dbReference>
<evidence type="ECO:0000259" key="29">
    <source>
        <dbReference type="PROSITE" id="PS51699"/>
    </source>
</evidence>